<dbReference type="Proteomes" id="UP000663825">
    <property type="component" value="Unassembled WGS sequence"/>
</dbReference>
<protein>
    <submittedName>
        <fullName evidence="1">Uncharacterized protein</fullName>
    </submittedName>
</protein>
<dbReference type="EMBL" id="CAJNXB010004536">
    <property type="protein sequence ID" value="CAF3380492.1"/>
    <property type="molecule type" value="Genomic_DNA"/>
</dbReference>
<proteinExistence type="predicted"/>
<dbReference type="AlphaFoldDB" id="A0A817YDI2"/>
<comment type="caution">
    <text evidence="1">The sequence shown here is derived from an EMBL/GenBank/DDBJ whole genome shotgun (WGS) entry which is preliminary data.</text>
</comment>
<evidence type="ECO:0000313" key="1">
    <source>
        <dbReference type="EMBL" id="CAF3380492.1"/>
    </source>
</evidence>
<evidence type="ECO:0000313" key="2">
    <source>
        <dbReference type="Proteomes" id="UP000663825"/>
    </source>
</evidence>
<dbReference type="OrthoDB" id="10313779at2759"/>
<accession>A0A817YDI2</accession>
<dbReference type="Gene3D" id="3.80.10.10">
    <property type="entry name" value="Ribonuclease Inhibitor"/>
    <property type="match status" value="1"/>
</dbReference>
<dbReference type="InterPro" id="IPR032675">
    <property type="entry name" value="LRR_dom_sf"/>
</dbReference>
<sequence length="94" mass="10539">MSANACCCSIENRQTLESLQLGNFQIIDSNRGALIRDHKYSKTLEILRLCKIVEIISDEFISELPEMLELNTFLKTLIYSSNNLTDKGAITGAL</sequence>
<name>A0A817YDI2_9BILA</name>
<organism evidence="1 2">
    <name type="scientific">Rotaria socialis</name>
    <dbReference type="NCBI Taxonomy" id="392032"/>
    <lineage>
        <taxon>Eukaryota</taxon>
        <taxon>Metazoa</taxon>
        <taxon>Spiralia</taxon>
        <taxon>Gnathifera</taxon>
        <taxon>Rotifera</taxon>
        <taxon>Eurotatoria</taxon>
        <taxon>Bdelloidea</taxon>
        <taxon>Philodinida</taxon>
        <taxon>Philodinidae</taxon>
        <taxon>Rotaria</taxon>
    </lineage>
</organism>
<reference evidence="1" key="1">
    <citation type="submission" date="2021-02" db="EMBL/GenBank/DDBJ databases">
        <authorList>
            <person name="Nowell W R."/>
        </authorList>
    </citation>
    <scope>NUCLEOTIDE SEQUENCE</scope>
</reference>
<gene>
    <name evidence="1" type="ORF">TIS948_LOCUS25901</name>
</gene>
<dbReference type="SUPFAM" id="SSF52047">
    <property type="entry name" value="RNI-like"/>
    <property type="match status" value="1"/>
</dbReference>